<name>A0ABY7VXE0_9BACT</name>
<evidence type="ECO:0000313" key="13">
    <source>
        <dbReference type="Proteomes" id="UP001214250"/>
    </source>
</evidence>
<dbReference type="Proteomes" id="UP001214250">
    <property type="component" value="Chromosome 2"/>
</dbReference>
<dbReference type="InterPro" id="IPR033248">
    <property type="entry name" value="Transketolase_C"/>
</dbReference>
<keyword evidence="6 10" id="KW-0460">Magnesium</keyword>
<keyword evidence="5 10" id="KW-0479">Metal-binding</keyword>
<dbReference type="EC" id="2.2.1.7" evidence="10"/>
<dbReference type="CDD" id="cd07033">
    <property type="entry name" value="TPP_PYR_DXS_TK_like"/>
    <property type="match status" value="1"/>
</dbReference>
<keyword evidence="4 10" id="KW-0808">Transferase</keyword>
<evidence type="ECO:0000256" key="6">
    <source>
        <dbReference type="ARBA" id="ARBA00022842"/>
    </source>
</evidence>
<feature type="binding site" evidence="10">
    <location>
        <position position="75"/>
    </location>
    <ligand>
        <name>thiamine diphosphate</name>
        <dbReference type="ChEBI" id="CHEBI:58937"/>
    </ligand>
</feature>
<evidence type="ECO:0000256" key="7">
    <source>
        <dbReference type="ARBA" id="ARBA00022977"/>
    </source>
</evidence>
<dbReference type="Gene3D" id="3.40.50.920">
    <property type="match status" value="1"/>
</dbReference>
<comment type="similarity">
    <text evidence="2 10">Belongs to the transketolase family. DXPS subfamily.</text>
</comment>
<dbReference type="InterPro" id="IPR005475">
    <property type="entry name" value="Transketolase-like_Pyr-bd"/>
</dbReference>
<dbReference type="PROSITE" id="PS00801">
    <property type="entry name" value="TRANSKETOLASE_1"/>
    <property type="match status" value="1"/>
</dbReference>
<dbReference type="InterPro" id="IPR009014">
    <property type="entry name" value="Transketo_C/PFOR_II"/>
</dbReference>
<keyword evidence="13" id="KW-1185">Reference proteome</keyword>
<feature type="binding site" evidence="10">
    <location>
        <begin position="116"/>
        <end position="118"/>
    </location>
    <ligand>
        <name>thiamine diphosphate</name>
        <dbReference type="ChEBI" id="CHEBI:58937"/>
    </ligand>
</feature>
<dbReference type="InterPro" id="IPR029061">
    <property type="entry name" value="THDP-binding"/>
</dbReference>
<feature type="binding site" evidence="10">
    <location>
        <position position="287"/>
    </location>
    <ligand>
        <name>thiamine diphosphate</name>
        <dbReference type="ChEBI" id="CHEBI:58937"/>
    </ligand>
</feature>
<keyword evidence="7 10" id="KW-0784">Thiamine biosynthesis</keyword>
<comment type="pathway">
    <text evidence="1 10">Metabolic intermediate biosynthesis; 1-deoxy-D-xylulose 5-phosphate biosynthesis; 1-deoxy-D-xylulose 5-phosphate from D-glyceraldehyde 3-phosphate and pyruvate: step 1/1.</text>
</comment>
<evidence type="ECO:0000256" key="9">
    <source>
        <dbReference type="ARBA" id="ARBA00023229"/>
    </source>
</evidence>
<dbReference type="Pfam" id="PF02780">
    <property type="entry name" value="Transketolase_C"/>
    <property type="match status" value="1"/>
</dbReference>
<evidence type="ECO:0000256" key="3">
    <source>
        <dbReference type="ARBA" id="ARBA00011738"/>
    </source>
</evidence>
<protein>
    <recommendedName>
        <fullName evidence="10">1-deoxy-D-xylulose-5-phosphate synthase</fullName>
        <ecNumber evidence="10">2.2.1.7</ecNumber>
    </recommendedName>
    <alternativeName>
        <fullName evidence="10">1-deoxyxylulose-5-phosphate synthase</fullName>
        <shortName evidence="10">DXP synthase</shortName>
        <shortName evidence="10">DXPS</shortName>
    </alternativeName>
</protein>
<evidence type="ECO:0000256" key="2">
    <source>
        <dbReference type="ARBA" id="ARBA00011081"/>
    </source>
</evidence>
<dbReference type="InterPro" id="IPR005477">
    <property type="entry name" value="Dxylulose-5-P_synthase"/>
</dbReference>
<dbReference type="CDD" id="cd02007">
    <property type="entry name" value="TPP_DXS"/>
    <property type="match status" value="1"/>
</dbReference>
<dbReference type="NCBIfam" id="NF003933">
    <property type="entry name" value="PRK05444.2-2"/>
    <property type="match status" value="1"/>
</dbReference>
<dbReference type="InterPro" id="IPR049557">
    <property type="entry name" value="Transketolase_CS"/>
</dbReference>
<evidence type="ECO:0000256" key="4">
    <source>
        <dbReference type="ARBA" id="ARBA00022679"/>
    </source>
</evidence>
<feature type="binding site" evidence="10">
    <location>
        <position position="176"/>
    </location>
    <ligand>
        <name>thiamine diphosphate</name>
        <dbReference type="ChEBI" id="CHEBI:58937"/>
    </ligand>
</feature>
<comment type="function">
    <text evidence="10">Catalyzes the acyloin condensation reaction between C atoms 2 and 3 of pyruvate and glyceraldehyde 3-phosphate to yield 1-deoxy-D-xylulose-5-phosphate (DXP).</text>
</comment>
<evidence type="ECO:0000256" key="10">
    <source>
        <dbReference type="HAMAP-Rule" id="MF_00315"/>
    </source>
</evidence>
<dbReference type="EMBL" id="CP117812">
    <property type="protein sequence ID" value="WDE97943.1"/>
    <property type="molecule type" value="Genomic_DNA"/>
</dbReference>
<accession>A0ABY7VXE0</accession>
<feature type="binding site" evidence="10">
    <location>
        <position position="368"/>
    </location>
    <ligand>
        <name>thiamine diphosphate</name>
        <dbReference type="ChEBI" id="CHEBI:58937"/>
    </ligand>
</feature>
<dbReference type="PANTHER" id="PTHR43322:SF5">
    <property type="entry name" value="1-DEOXY-D-XYLULOSE-5-PHOSPHATE SYNTHASE, CHLOROPLASTIC"/>
    <property type="match status" value="1"/>
</dbReference>
<dbReference type="RefSeq" id="WP_274152639.1">
    <property type="nucleotide sequence ID" value="NZ_CP117812.1"/>
</dbReference>
<feature type="binding site" evidence="10">
    <location>
        <position position="147"/>
    </location>
    <ligand>
        <name>Mg(2+)</name>
        <dbReference type="ChEBI" id="CHEBI:18420"/>
    </ligand>
</feature>
<sequence length="623" mass="68497">MITRILDKIKQPEDLKEYNIDELKGLCEEIRTYLVDVCSAHGGHLGSNLGVVELTVALHKVFNSPTDKILYDISHQGYVHKILTGRKDYLNTLRSYQGCSGFLQREESPHDHFGAGHAGTALSAGLGFAAARDQRNGSEKVISIVGDAGLGCGVSLEALNNIAETTKDMIVILNDNKMSISPNVGALSKYLNRIITDKNYRHVRENVKQFLTKIPRFGDAIRSGVARVEDAAKSILVPGAIFEELGFHYIGPVDGHNLDSLIPILEAVAADKKPVLLHVMTEKGHGFHEAESCPERLHGFKKKVPAEPDAVPKPADKSFSQSFGEAACQLAVKDSRVVSITAGMLSGTGMTTFQEKFPDKTYDVGIAEEHAVVFAAGMAANGLRPIVAIYATFMQRAMDCVYHDVCLQELPVIFCLDRAGLVEDGPTHHGIYDLGFWRTLPHIHIMQPRDDAEMKAMMDLALILDHATVIRYPKSSAADLLCPRADMALGKSEVIRDGSDAVIWAVGRECELALRLAEELQKKDFSLKVVNARFLKPFDEEAFLEDAKKMPVITLEDHVKSGGLASIASELFIENGIRTPYLAKGYPKAEVITWGKVDTLRELYGMTYGQLLEEIPQFLNASK</sequence>
<dbReference type="Gene3D" id="3.40.50.970">
    <property type="match status" value="2"/>
</dbReference>
<dbReference type="Pfam" id="PF02779">
    <property type="entry name" value="Transket_pyr"/>
    <property type="match status" value="1"/>
</dbReference>
<keyword evidence="9 10" id="KW-0414">Isoprene biosynthesis</keyword>
<dbReference type="PANTHER" id="PTHR43322">
    <property type="entry name" value="1-D-DEOXYXYLULOSE 5-PHOSPHATE SYNTHASE-RELATED"/>
    <property type="match status" value="1"/>
</dbReference>
<comment type="cofactor">
    <cofactor evidence="10">
        <name>thiamine diphosphate</name>
        <dbReference type="ChEBI" id="CHEBI:58937"/>
    </cofactor>
    <text evidence="10">Binds 1 thiamine pyrophosphate per subunit.</text>
</comment>
<organism evidence="12 13">
    <name type="scientific">Lentisphaera profundi</name>
    <dbReference type="NCBI Taxonomy" id="1658616"/>
    <lineage>
        <taxon>Bacteria</taxon>
        <taxon>Pseudomonadati</taxon>
        <taxon>Lentisphaerota</taxon>
        <taxon>Lentisphaeria</taxon>
        <taxon>Lentisphaerales</taxon>
        <taxon>Lentisphaeraceae</taxon>
        <taxon>Lentisphaera</taxon>
    </lineage>
</organism>
<dbReference type="SUPFAM" id="SSF52922">
    <property type="entry name" value="TK C-terminal domain-like"/>
    <property type="match status" value="1"/>
</dbReference>
<feature type="domain" description="Transketolase-like pyrimidine-binding" evidence="11">
    <location>
        <begin position="317"/>
        <end position="479"/>
    </location>
</feature>
<feature type="binding site" evidence="10">
    <location>
        <position position="176"/>
    </location>
    <ligand>
        <name>Mg(2+)</name>
        <dbReference type="ChEBI" id="CHEBI:18420"/>
    </ligand>
</feature>
<evidence type="ECO:0000259" key="11">
    <source>
        <dbReference type="SMART" id="SM00861"/>
    </source>
</evidence>
<gene>
    <name evidence="10 12" type="primary">dxs</name>
    <name evidence="12" type="ORF">PQO03_19130</name>
</gene>
<dbReference type="NCBIfam" id="TIGR00204">
    <property type="entry name" value="dxs"/>
    <property type="match status" value="1"/>
</dbReference>
<proteinExistence type="inferred from homology"/>
<comment type="cofactor">
    <cofactor evidence="10">
        <name>Mg(2+)</name>
        <dbReference type="ChEBI" id="CHEBI:18420"/>
    </cofactor>
    <text evidence="10">Binds 1 Mg(2+) ion per subunit.</text>
</comment>
<evidence type="ECO:0000256" key="5">
    <source>
        <dbReference type="ARBA" id="ARBA00022723"/>
    </source>
</evidence>
<feature type="binding site" evidence="10">
    <location>
        <begin position="148"/>
        <end position="149"/>
    </location>
    <ligand>
        <name>thiamine diphosphate</name>
        <dbReference type="ChEBI" id="CHEBI:58937"/>
    </ligand>
</feature>
<evidence type="ECO:0000313" key="12">
    <source>
        <dbReference type="EMBL" id="WDE97943.1"/>
    </source>
</evidence>
<keyword evidence="8 10" id="KW-0786">Thiamine pyrophosphate</keyword>
<evidence type="ECO:0000256" key="8">
    <source>
        <dbReference type="ARBA" id="ARBA00023052"/>
    </source>
</evidence>
<dbReference type="SMART" id="SM00861">
    <property type="entry name" value="Transket_pyr"/>
    <property type="match status" value="1"/>
</dbReference>
<comment type="subunit">
    <text evidence="3 10">Homodimer.</text>
</comment>
<dbReference type="HAMAP" id="MF_00315">
    <property type="entry name" value="DXP_synth"/>
    <property type="match status" value="1"/>
</dbReference>
<dbReference type="GO" id="GO:0008661">
    <property type="term" value="F:1-deoxy-D-xylulose-5-phosphate synthase activity"/>
    <property type="evidence" value="ECO:0007669"/>
    <property type="project" value="UniProtKB-EC"/>
</dbReference>
<dbReference type="SUPFAM" id="SSF52518">
    <property type="entry name" value="Thiamin diphosphate-binding fold (THDP-binding)"/>
    <property type="match status" value="2"/>
</dbReference>
<comment type="catalytic activity">
    <reaction evidence="10">
        <text>D-glyceraldehyde 3-phosphate + pyruvate + H(+) = 1-deoxy-D-xylulose 5-phosphate + CO2</text>
        <dbReference type="Rhea" id="RHEA:12605"/>
        <dbReference type="ChEBI" id="CHEBI:15361"/>
        <dbReference type="ChEBI" id="CHEBI:15378"/>
        <dbReference type="ChEBI" id="CHEBI:16526"/>
        <dbReference type="ChEBI" id="CHEBI:57792"/>
        <dbReference type="ChEBI" id="CHEBI:59776"/>
        <dbReference type="EC" id="2.2.1.7"/>
    </reaction>
</comment>
<dbReference type="Pfam" id="PF13292">
    <property type="entry name" value="DXP_synthase_N"/>
    <property type="match status" value="1"/>
</dbReference>
<evidence type="ECO:0000256" key="1">
    <source>
        <dbReference type="ARBA" id="ARBA00004980"/>
    </source>
</evidence>
<reference evidence="12 13" key="1">
    <citation type="submission" date="2023-02" db="EMBL/GenBank/DDBJ databases">
        <title>Genome sequence of Lentisphaera profundi SAORIC-696.</title>
        <authorList>
            <person name="Kim e."/>
            <person name="Cho J.-C."/>
            <person name="Choi A."/>
            <person name="Kang I."/>
        </authorList>
    </citation>
    <scope>NUCLEOTIDE SEQUENCE [LARGE SCALE GENOMIC DNA]</scope>
    <source>
        <strain evidence="12 13">SAORIC-696</strain>
    </source>
</reference>